<dbReference type="AlphaFoldDB" id="A0A8C0YQ09"/>
<dbReference type="GO" id="GO:0030036">
    <property type="term" value="P:actin cytoskeleton organization"/>
    <property type="evidence" value="ECO:0007669"/>
    <property type="project" value="InterPro"/>
</dbReference>
<protein>
    <submittedName>
        <fullName evidence="10">Parvin, gamma</fullName>
    </submittedName>
</protein>
<dbReference type="GO" id="GO:0005737">
    <property type="term" value="C:cytoplasm"/>
    <property type="evidence" value="ECO:0007669"/>
    <property type="project" value="TreeGrafter"/>
</dbReference>
<keyword evidence="3" id="KW-0963">Cytoplasm</keyword>
<dbReference type="FunFam" id="1.10.418.10:FF:000011">
    <property type="entry name" value="Parvin, beta"/>
    <property type="match status" value="1"/>
</dbReference>
<dbReference type="GO" id="GO:0034446">
    <property type="term" value="P:substrate adhesion-dependent cell spreading"/>
    <property type="evidence" value="ECO:0007669"/>
    <property type="project" value="TreeGrafter"/>
</dbReference>
<dbReference type="InterPro" id="IPR001715">
    <property type="entry name" value="CH_dom"/>
</dbReference>
<dbReference type="GO" id="GO:0030031">
    <property type="term" value="P:cell projection assembly"/>
    <property type="evidence" value="ECO:0007669"/>
    <property type="project" value="TreeGrafter"/>
</dbReference>
<evidence type="ECO:0000313" key="11">
    <source>
        <dbReference type="Proteomes" id="UP001108240"/>
    </source>
</evidence>
<proteinExistence type="inferred from homology"/>
<feature type="domain" description="Calponin-homology (CH)" evidence="9">
    <location>
        <begin position="205"/>
        <end position="313"/>
    </location>
</feature>
<evidence type="ECO:0000313" key="10">
    <source>
        <dbReference type="Ensembl" id="ENSCCRP00000010340.2"/>
    </source>
</evidence>
<keyword evidence="7" id="KW-0206">Cytoskeleton</keyword>
<dbReference type="PANTHER" id="PTHR12114">
    <property type="entry name" value="PARVIN"/>
    <property type="match status" value="1"/>
</dbReference>
<evidence type="ECO:0000256" key="6">
    <source>
        <dbReference type="ARBA" id="ARBA00023203"/>
    </source>
</evidence>
<name>A0A8C0YQ09_CYPCA</name>
<comment type="subcellular location">
    <subcellularLocation>
        <location evidence="1">Cytoplasm</location>
        <location evidence="1">Cytoskeleton</location>
    </subcellularLocation>
</comment>
<dbReference type="Ensembl" id="ENSCCRT00000011300.2">
    <property type="protein sequence ID" value="ENSCCRP00000010340.2"/>
    <property type="gene ID" value="ENSCCRG00000034474.2"/>
</dbReference>
<reference evidence="10" key="1">
    <citation type="submission" date="2025-08" db="UniProtKB">
        <authorList>
            <consortium name="Ensembl"/>
        </authorList>
    </citation>
    <scope>IDENTIFICATION</scope>
</reference>
<dbReference type="Proteomes" id="UP001108240">
    <property type="component" value="Unplaced"/>
</dbReference>
<evidence type="ECO:0000259" key="9">
    <source>
        <dbReference type="PROSITE" id="PS50021"/>
    </source>
</evidence>
<evidence type="ECO:0000256" key="8">
    <source>
        <dbReference type="SAM" id="MobiDB-lite"/>
    </source>
</evidence>
<accession>A0A8C0YQ09</accession>
<dbReference type="OMA" id="MGYISIC"/>
<dbReference type="Pfam" id="PF00307">
    <property type="entry name" value="CH"/>
    <property type="match status" value="2"/>
</dbReference>
<evidence type="ECO:0000256" key="2">
    <source>
        <dbReference type="ARBA" id="ARBA00005666"/>
    </source>
</evidence>
<feature type="compositionally biased region" description="Basic and acidic residues" evidence="8">
    <location>
        <begin position="7"/>
        <end position="21"/>
    </location>
</feature>
<keyword evidence="6" id="KW-0009">Actin-binding</keyword>
<dbReference type="PANTHER" id="PTHR12114:SF1">
    <property type="entry name" value="GAMMA-PARVIN"/>
    <property type="match status" value="1"/>
</dbReference>
<evidence type="ECO:0000256" key="5">
    <source>
        <dbReference type="ARBA" id="ARBA00022889"/>
    </source>
</evidence>
<feature type="domain" description="Calponin-homology (CH)" evidence="9">
    <location>
        <begin position="34"/>
        <end position="141"/>
    </location>
</feature>
<dbReference type="GO" id="GO:0005925">
    <property type="term" value="C:focal adhesion"/>
    <property type="evidence" value="ECO:0007669"/>
    <property type="project" value="TreeGrafter"/>
</dbReference>
<sequence>MADCGAEEEKGGSRQGGERRMMIQPTSLEDPKLNKLKEVLVEWINRTLKVEHIVVRTLEEDIYDGLVIHHLLRRLAGVQLHVEEIALSTDAQVRKLEVILTALNETLEINEETAKWSVKLIHSRDLLATLHLLVAMARRFQPDLVLPANVSVEVIQCEVTKSGVKADKQTEFITFQSNSSEALERESNKECPIDELFKLEAHKIETVKKAILHFVNKNMSSLGLGVTDLDKQFADGVILLLLIGQLEGFFIPLCEFFLCPVGSSEMLHNVTLALDLLIDRGLPVQSVDPQGNYFWTIQTLAVECVHCKQNHLRNSDLIRQHHFPAICLIYNSQHLKWIKKSSSSCPKTRSHFGFRTTLMKGFDALQMLISVYWVKLSVLNQTEWFNQTFLKKYIFKYSLLVIFNSYL</sequence>
<keyword evidence="5" id="KW-0130">Cell adhesion</keyword>
<keyword evidence="4" id="KW-0677">Repeat</keyword>
<dbReference type="GO" id="GO:0003779">
    <property type="term" value="F:actin binding"/>
    <property type="evidence" value="ECO:0007669"/>
    <property type="project" value="UniProtKB-KW"/>
</dbReference>
<dbReference type="GeneTree" id="ENSGT00950000183194"/>
<organism evidence="10 11">
    <name type="scientific">Cyprinus carpio carpio</name>
    <dbReference type="NCBI Taxonomy" id="630221"/>
    <lineage>
        <taxon>Eukaryota</taxon>
        <taxon>Metazoa</taxon>
        <taxon>Chordata</taxon>
        <taxon>Craniata</taxon>
        <taxon>Vertebrata</taxon>
        <taxon>Euteleostomi</taxon>
        <taxon>Actinopterygii</taxon>
        <taxon>Neopterygii</taxon>
        <taxon>Teleostei</taxon>
        <taxon>Ostariophysi</taxon>
        <taxon>Cypriniformes</taxon>
        <taxon>Cyprinidae</taxon>
        <taxon>Cyprininae</taxon>
        <taxon>Cyprinus</taxon>
    </lineage>
</organism>
<dbReference type="GO" id="GO:0015629">
    <property type="term" value="C:actin cytoskeleton"/>
    <property type="evidence" value="ECO:0007669"/>
    <property type="project" value="TreeGrafter"/>
</dbReference>
<evidence type="ECO:0000256" key="7">
    <source>
        <dbReference type="ARBA" id="ARBA00023212"/>
    </source>
</evidence>
<dbReference type="PROSITE" id="PS50021">
    <property type="entry name" value="CH"/>
    <property type="match status" value="2"/>
</dbReference>
<evidence type="ECO:0000256" key="1">
    <source>
        <dbReference type="ARBA" id="ARBA00004245"/>
    </source>
</evidence>
<feature type="region of interest" description="Disordered" evidence="8">
    <location>
        <begin position="1"/>
        <end position="24"/>
    </location>
</feature>
<dbReference type="SUPFAM" id="SSF47576">
    <property type="entry name" value="Calponin-homology domain, CH-domain"/>
    <property type="match status" value="1"/>
</dbReference>
<dbReference type="GO" id="GO:0071963">
    <property type="term" value="P:establishment or maintenance of cell polarity regulating cell shape"/>
    <property type="evidence" value="ECO:0007669"/>
    <property type="project" value="TreeGrafter"/>
</dbReference>
<dbReference type="InterPro" id="IPR028433">
    <property type="entry name" value="Parvin"/>
</dbReference>
<comment type="similarity">
    <text evidence="2">Belongs to the parvin family.</text>
</comment>
<dbReference type="Gene3D" id="1.10.418.10">
    <property type="entry name" value="Calponin-like domain"/>
    <property type="match status" value="2"/>
</dbReference>
<reference evidence="10" key="2">
    <citation type="submission" date="2025-09" db="UniProtKB">
        <authorList>
            <consortium name="Ensembl"/>
        </authorList>
    </citation>
    <scope>IDENTIFICATION</scope>
</reference>
<keyword evidence="11" id="KW-1185">Reference proteome</keyword>
<dbReference type="InterPro" id="IPR036872">
    <property type="entry name" value="CH_dom_sf"/>
</dbReference>
<evidence type="ECO:0000256" key="3">
    <source>
        <dbReference type="ARBA" id="ARBA00022490"/>
    </source>
</evidence>
<evidence type="ECO:0000256" key="4">
    <source>
        <dbReference type="ARBA" id="ARBA00022737"/>
    </source>
</evidence>